<comment type="similarity">
    <text evidence="4">Belongs to the WD repeat SCAP family.</text>
</comment>
<dbReference type="PANTHER" id="PTHR46378">
    <property type="entry name" value="STEROL REGULATORY ELEMENT-BINDING PROTEIN CLEAVAGE-ACTIVATING PROTEIN"/>
    <property type="match status" value="1"/>
</dbReference>
<feature type="transmembrane region" description="Helical" evidence="23">
    <location>
        <begin position="349"/>
        <end position="373"/>
    </location>
</feature>
<evidence type="ECO:0000256" key="7">
    <source>
        <dbReference type="ARBA" id="ARBA00022574"/>
    </source>
</evidence>
<feature type="repeat" description="WD" evidence="21">
    <location>
        <begin position="1200"/>
        <end position="1242"/>
    </location>
</feature>
<dbReference type="Pfam" id="PF00400">
    <property type="entry name" value="WD40"/>
    <property type="match status" value="1"/>
</dbReference>
<dbReference type="GO" id="GO:0032933">
    <property type="term" value="P:SREBP signaling pathway"/>
    <property type="evidence" value="ECO:0007669"/>
    <property type="project" value="InterPro"/>
</dbReference>
<evidence type="ECO:0000256" key="5">
    <source>
        <dbReference type="ARBA" id="ARBA00019541"/>
    </source>
</evidence>
<comment type="subcellular location">
    <subcellularLocation>
        <location evidence="2">Cytoplasmic vesicle</location>
        <location evidence="2">COPII-coated vesicle membrane</location>
        <topology evidence="2">Multi-pass membrane protein</topology>
    </subcellularLocation>
    <subcellularLocation>
        <location evidence="1">Endoplasmic reticulum membrane</location>
        <topology evidence="1">Multi-pass membrane protein</topology>
    </subcellularLocation>
    <subcellularLocation>
        <location evidence="3">Golgi apparatus membrane</location>
        <topology evidence="3">Multi-pass membrane protein</topology>
    </subcellularLocation>
</comment>
<dbReference type="PROSITE" id="PS00678">
    <property type="entry name" value="WD_REPEATS_1"/>
    <property type="match status" value="1"/>
</dbReference>
<feature type="region of interest" description="Disordered" evidence="22">
    <location>
        <begin position="598"/>
        <end position="625"/>
    </location>
</feature>
<dbReference type="GO" id="GO:0012507">
    <property type="term" value="C:ER to Golgi transport vesicle membrane"/>
    <property type="evidence" value="ECO:0007669"/>
    <property type="project" value="UniProtKB-SubCell"/>
</dbReference>
<dbReference type="GO" id="GO:0008203">
    <property type="term" value="P:cholesterol metabolic process"/>
    <property type="evidence" value="ECO:0007669"/>
    <property type="project" value="UniProtKB-KW"/>
</dbReference>
<evidence type="ECO:0000256" key="15">
    <source>
        <dbReference type="ARBA" id="ARBA00023136"/>
    </source>
</evidence>
<evidence type="ECO:0000256" key="23">
    <source>
        <dbReference type="SAM" id="Phobius"/>
    </source>
</evidence>
<dbReference type="InterPro" id="IPR015943">
    <property type="entry name" value="WD40/YVTN_repeat-like_dom_sf"/>
</dbReference>
<dbReference type="PROSITE" id="PS50082">
    <property type="entry name" value="WD_REPEATS_2"/>
    <property type="match status" value="1"/>
</dbReference>
<keyword evidence="18" id="KW-0753">Steroid metabolism</keyword>
<dbReference type="Pfam" id="PF24006">
    <property type="entry name" value="SCAP_N"/>
    <property type="match status" value="1"/>
</dbReference>
<evidence type="ECO:0000256" key="16">
    <source>
        <dbReference type="ARBA" id="ARBA00023166"/>
    </source>
</evidence>
<feature type="transmembrane region" description="Helical" evidence="23">
    <location>
        <begin position="311"/>
        <end position="337"/>
    </location>
</feature>
<keyword evidence="13" id="KW-0443">Lipid metabolism</keyword>
<evidence type="ECO:0000256" key="9">
    <source>
        <dbReference type="ARBA" id="ARBA00022737"/>
    </source>
</evidence>
<dbReference type="PROSITE" id="PS50294">
    <property type="entry name" value="WD_REPEATS_REGION"/>
    <property type="match status" value="1"/>
</dbReference>
<evidence type="ECO:0000256" key="18">
    <source>
        <dbReference type="ARBA" id="ARBA00023221"/>
    </source>
</evidence>
<keyword evidence="16" id="KW-1207">Sterol metabolism</keyword>
<sequence>MNIQSMRYLVSRIYYTYGLFCASHPFAIIVSVAITVIVTCYPLSNLPLTGNTPIEHRTPKVNFAAPSVEEPKAPRWFVKEPVAYVQQILIKTSISPWRYQHMMPSDAFRAPLASAFDILNQLDTFKTTIDGREYALSDMCYRVSEPVETRHLKGLLPEYSCLIVSPANFWGQDVRRFNKDPDITLTVYKKHGSVVESPPTTKDLFFGVPWSESGVSRYYIRNRQRVISFAVTIVMKRYDARFIEALSKWMEDHHPETAHNVNNSEVEDIIHFHFKDTNYFVEYTPLLVTYLLLLMYLYFSVSKIDMVKSKIGLAFSAVVTVVASLMMSVSICTLFGMTPTLNGGEIFPYLVVIIGVENVLVITKSVVSTPVHLDVKIRVAQGLSREGWYITKNLFTELAIMFVGFFTFVPAIQEFCAFALVGVLSDYYLQMAFFATVLSVDIRRMELSDLARQSVQQAVQQEDSDNLCTVEPLVRCPFNNTTNSGKGRSNFSAHQRHSSADFSTYSVQRPLPSVHQGYYSNHYGSPTQKYEMPRRIKVFYFIAKFRLVQKFIMVCTVIWIILFLYKTGLVEKFTGDQEVPEVPNRLSGGHSHPFEATSVASADAPRSEDDGTLPSSYYPRGSPAEDELQTGLVEHTDLELWRKLSPMHWPRLLRCYNISLTGRYISILPVIHLSDIIDPLVAIEMRHPIDKATMAARPSFTHQTSYNGDSKIAENESEKQHHYYHDKFDKFYPKSRHEFVVTVVLCILSVIVITYFMTMLYRCMCSRNYSRWRHSWVRSGRRRSRGYFKQIKESVPLVLSGHTQSIECLLGENGLIVSCCLGGHLKIWDSNSGQCINTISRKSPIPPCRRKPCVGRNIEDSDADLYAEYHGGGLESRSSSESSLHDSQRVDFNLGNDGRGDGVRIRKGRHTSPSFYPDLATLWRKGDKQEKQLQKSSSRQSLEFNNLDFSTSINTEFSSLEPCNETSREAGYEFQRWFEDSDDILSSTDHNPVCNNSVRSRNDLNLLSTSSIERSRSWSFGEPSGFDMSVTEDEHSSDQMPLSNVWCLASMHGQVVTGCGDGRIEVWEAETGELRYHYSISQSGVTGLCVVANKIVAARLDGSLDFLEMETFQSPVRIPPSSSPPAGRQHRGHSRSYSSGSTDSYNLWDEVLRCSGVFTVRAHQLPINAVQCAGGRIVTASQDHTLKVFRLDNSLCLYTLHGHEGSVTALFLDQVAPFAAMSGSVDGSVRLWDLLTGTCVHKFKWHDAPVVSLMASPLYIASIGLDDRMCVFERTKSILLHTVVLEPGGVGSATLLSRNLVVTGGLNSISLWDIPRGSLLRKVVFTDSDHQSFPNHVVPVANNGVVCDQGQDLKVIFFPTILEKAE</sequence>
<dbReference type="SUPFAM" id="SSF82866">
    <property type="entry name" value="Multidrug efflux transporter AcrB transmembrane domain"/>
    <property type="match status" value="1"/>
</dbReference>
<keyword evidence="7 21" id="KW-0853">WD repeat</keyword>
<gene>
    <name evidence="25" type="ORF">EGW08_018441</name>
</gene>
<dbReference type="SMART" id="SM00320">
    <property type="entry name" value="WD40"/>
    <property type="match status" value="6"/>
</dbReference>
<evidence type="ECO:0000256" key="2">
    <source>
        <dbReference type="ARBA" id="ARBA00004557"/>
    </source>
</evidence>
<dbReference type="InterPro" id="IPR030225">
    <property type="entry name" value="SCAP"/>
</dbReference>
<dbReference type="EMBL" id="RQTK01000898">
    <property type="protein sequence ID" value="RUS73802.1"/>
    <property type="molecule type" value="Genomic_DNA"/>
</dbReference>
<keyword evidence="9" id="KW-0677">Repeat</keyword>
<comment type="function">
    <text evidence="20">Escort protein required for cholesterol as well as lipid homeostasis. Regulates export of the SCAP-SREBP complex from the endoplasmic reticulum to the Golgi upon low cholesterol, thereby regulating the processing of sterol regulatory element-binding proteins (SREBPs) SREBF1/SREBP1 and SREBF2/SREBP2. At high sterol concentrations, formation of a ternary complex with INSIG (INSIG1 or INSIG2) leads to mask the ER export signal in SCAP, promoting retention of the complex in the endoplasmic reticulum. Low sterol concentrations trigger release of INSIG, a conformational change in the SSD domain of SCAP, unmasking of the ER export signal, promoting recruitment into COPII-coated vesicles and transport of the SCAP-SREBP to the Golgi: in the Golgi, SREBPs are then processed, releasing the transcription factor fragment of SREBPs from the membrane, its import into the nucleus and up-regulation of LDLR, INSIG1 and the mevalonate pathway. Binds cholesterol via its SSD domain.</text>
</comment>
<dbReference type="InterPro" id="IPR000731">
    <property type="entry name" value="SSD"/>
</dbReference>
<dbReference type="GO" id="GO:0032936">
    <property type="term" value="C:SREBP-SCAP complex"/>
    <property type="evidence" value="ECO:0007669"/>
    <property type="project" value="TreeGrafter"/>
</dbReference>
<evidence type="ECO:0000256" key="13">
    <source>
        <dbReference type="ARBA" id="ARBA00023098"/>
    </source>
</evidence>
<protein>
    <recommendedName>
        <fullName evidence="5">Sterol regulatory element-binding protein cleavage-activating protein</fullName>
    </recommendedName>
</protein>
<dbReference type="InterPro" id="IPR001680">
    <property type="entry name" value="WD40_rpt"/>
</dbReference>
<feature type="transmembrane region" description="Helical" evidence="23">
    <location>
        <begin position="739"/>
        <end position="761"/>
    </location>
</feature>
<dbReference type="GO" id="GO:0032934">
    <property type="term" value="F:sterol binding"/>
    <property type="evidence" value="ECO:0007669"/>
    <property type="project" value="InterPro"/>
</dbReference>
<dbReference type="GO" id="GO:0045540">
    <property type="term" value="P:regulation of cholesterol biosynthetic process"/>
    <property type="evidence" value="ECO:0007669"/>
    <property type="project" value="TreeGrafter"/>
</dbReference>
<keyword evidence="26" id="KW-1185">Reference proteome</keyword>
<keyword evidence="14" id="KW-0446">Lipid-binding</keyword>
<evidence type="ECO:0000256" key="3">
    <source>
        <dbReference type="ARBA" id="ARBA00004653"/>
    </source>
</evidence>
<dbReference type="InterPro" id="IPR036322">
    <property type="entry name" value="WD40_repeat_dom_sf"/>
</dbReference>
<dbReference type="InterPro" id="IPR019775">
    <property type="entry name" value="WD40_repeat_CS"/>
</dbReference>
<accession>A0A3S0ZBB6</accession>
<evidence type="ECO:0000256" key="1">
    <source>
        <dbReference type="ARBA" id="ARBA00004477"/>
    </source>
</evidence>
<feature type="region of interest" description="Disordered" evidence="22">
    <location>
        <begin position="1115"/>
        <end position="1142"/>
    </location>
</feature>
<dbReference type="Proteomes" id="UP000271974">
    <property type="component" value="Unassembled WGS sequence"/>
</dbReference>
<evidence type="ECO:0000313" key="25">
    <source>
        <dbReference type="EMBL" id="RUS73802.1"/>
    </source>
</evidence>
<feature type="transmembrane region" description="Helical" evidence="23">
    <location>
        <begin position="12"/>
        <end position="38"/>
    </location>
</feature>
<dbReference type="InterPro" id="IPR053958">
    <property type="entry name" value="HMGCR/SNAP/NPC1-like_SSD"/>
</dbReference>
<evidence type="ECO:0000256" key="12">
    <source>
        <dbReference type="ARBA" id="ARBA00023034"/>
    </source>
</evidence>
<proteinExistence type="inferred from homology"/>
<evidence type="ECO:0000256" key="21">
    <source>
        <dbReference type="PROSITE-ProRule" id="PRU00221"/>
    </source>
</evidence>
<dbReference type="PROSITE" id="PS50156">
    <property type="entry name" value="SSD"/>
    <property type="match status" value="1"/>
</dbReference>
<evidence type="ECO:0000256" key="10">
    <source>
        <dbReference type="ARBA" id="ARBA00022824"/>
    </source>
</evidence>
<evidence type="ECO:0000256" key="11">
    <source>
        <dbReference type="ARBA" id="ARBA00022989"/>
    </source>
</evidence>
<feature type="transmembrane region" description="Helical" evidence="23">
    <location>
        <begin position="280"/>
        <end position="299"/>
    </location>
</feature>
<evidence type="ECO:0000256" key="22">
    <source>
        <dbReference type="SAM" id="MobiDB-lite"/>
    </source>
</evidence>
<feature type="region of interest" description="Disordered" evidence="22">
    <location>
        <begin position="872"/>
        <end position="910"/>
    </location>
</feature>
<evidence type="ECO:0000259" key="24">
    <source>
        <dbReference type="PROSITE" id="PS50156"/>
    </source>
</evidence>
<dbReference type="InterPro" id="IPR057041">
    <property type="entry name" value="SCAP_N"/>
</dbReference>
<keyword evidence="10" id="KW-0256">Endoplasmic reticulum</keyword>
<dbReference type="InterPro" id="IPR057042">
    <property type="entry name" value="Beta-prop_SCAP"/>
</dbReference>
<feature type="domain" description="SSD" evidence="24">
    <location>
        <begin position="282"/>
        <end position="440"/>
    </location>
</feature>
<evidence type="ECO:0000256" key="6">
    <source>
        <dbReference type="ARBA" id="ARBA00022548"/>
    </source>
</evidence>
<dbReference type="Pfam" id="PF24017">
    <property type="entry name" value="Beta-prop_SCAP"/>
    <property type="match status" value="1"/>
</dbReference>
<organism evidence="25 26">
    <name type="scientific">Elysia chlorotica</name>
    <name type="common">Eastern emerald elysia</name>
    <name type="synonym">Sea slug</name>
    <dbReference type="NCBI Taxonomy" id="188477"/>
    <lineage>
        <taxon>Eukaryota</taxon>
        <taxon>Metazoa</taxon>
        <taxon>Spiralia</taxon>
        <taxon>Lophotrochozoa</taxon>
        <taxon>Mollusca</taxon>
        <taxon>Gastropoda</taxon>
        <taxon>Heterobranchia</taxon>
        <taxon>Euthyneura</taxon>
        <taxon>Panpulmonata</taxon>
        <taxon>Sacoglossa</taxon>
        <taxon>Placobranchoidea</taxon>
        <taxon>Plakobranchidae</taxon>
        <taxon>Elysia</taxon>
    </lineage>
</organism>
<keyword evidence="15 23" id="KW-0472">Membrane</keyword>
<comment type="caution">
    <text evidence="25">The sequence shown here is derived from an EMBL/GenBank/DDBJ whole genome shotgun (WGS) entry which is preliminary data.</text>
</comment>
<evidence type="ECO:0000256" key="17">
    <source>
        <dbReference type="ARBA" id="ARBA00023180"/>
    </source>
</evidence>
<evidence type="ECO:0000256" key="8">
    <source>
        <dbReference type="ARBA" id="ARBA00022692"/>
    </source>
</evidence>
<dbReference type="Gene3D" id="2.130.10.10">
    <property type="entry name" value="YVTN repeat-like/Quinoprotein amine dehydrogenase"/>
    <property type="match status" value="1"/>
</dbReference>
<name>A0A3S0ZBB6_ELYCH</name>
<evidence type="ECO:0000256" key="14">
    <source>
        <dbReference type="ARBA" id="ARBA00023121"/>
    </source>
</evidence>
<dbReference type="GO" id="GO:0000139">
    <property type="term" value="C:Golgi membrane"/>
    <property type="evidence" value="ECO:0007669"/>
    <property type="project" value="UniProtKB-SubCell"/>
</dbReference>
<evidence type="ECO:0000256" key="4">
    <source>
        <dbReference type="ARBA" id="ARBA00007410"/>
    </source>
</evidence>
<evidence type="ECO:0000256" key="19">
    <source>
        <dbReference type="ARBA" id="ARBA00023329"/>
    </source>
</evidence>
<dbReference type="PANTHER" id="PTHR46378:SF1">
    <property type="entry name" value="STEROL REGULATORY ELEMENT-BINDING PROTEIN CLEAVAGE-ACTIVATING PROTEIN"/>
    <property type="match status" value="1"/>
</dbReference>
<evidence type="ECO:0000313" key="26">
    <source>
        <dbReference type="Proteomes" id="UP000271974"/>
    </source>
</evidence>
<dbReference type="STRING" id="188477.A0A3S0ZBB6"/>
<dbReference type="SUPFAM" id="SSF50978">
    <property type="entry name" value="WD40 repeat-like"/>
    <property type="match status" value="2"/>
</dbReference>
<keyword evidence="6" id="KW-0153">Cholesterol metabolism</keyword>
<keyword evidence="19" id="KW-0968">Cytoplasmic vesicle</keyword>
<dbReference type="OrthoDB" id="361494at2759"/>
<dbReference type="GO" id="GO:0005789">
    <property type="term" value="C:endoplasmic reticulum membrane"/>
    <property type="evidence" value="ECO:0007669"/>
    <property type="project" value="UniProtKB-SubCell"/>
</dbReference>
<evidence type="ECO:0000256" key="20">
    <source>
        <dbReference type="ARBA" id="ARBA00045958"/>
    </source>
</evidence>
<feature type="transmembrane region" description="Helical" evidence="23">
    <location>
        <begin position="538"/>
        <end position="565"/>
    </location>
</feature>
<keyword evidence="17" id="KW-0325">Glycoprotein</keyword>
<keyword evidence="8 23" id="KW-0812">Transmembrane</keyword>
<keyword evidence="12" id="KW-0333">Golgi apparatus</keyword>
<keyword evidence="11 23" id="KW-1133">Transmembrane helix</keyword>
<reference evidence="25 26" key="1">
    <citation type="submission" date="2019-01" db="EMBL/GenBank/DDBJ databases">
        <title>A draft genome assembly of the solar-powered sea slug Elysia chlorotica.</title>
        <authorList>
            <person name="Cai H."/>
            <person name="Li Q."/>
            <person name="Fang X."/>
            <person name="Li J."/>
            <person name="Curtis N.E."/>
            <person name="Altenburger A."/>
            <person name="Shibata T."/>
            <person name="Feng M."/>
            <person name="Maeda T."/>
            <person name="Schwartz J.A."/>
            <person name="Shigenobu S."/>
            <person name="Lundholm N."/>
            <person name="Nishiyama T."/>
            <person name="Yang H."/>
            <person name="Hasebe M."/>
            <person name="Li S."/>
            <person name="Pierce S.K."/>
            <person name="Wang J."/>
        </authorList>
    </citation>
    <scope>NUCLEOTIDE SEQUENCE [LARGE SCALE GENOMIC DNA]</scope>
    <source>
        <strain evidence="25">EC2010</strain>
        <tissue evidence="25">Whole organism of an adult</tissue>
    </source>
</reference>
<dbReference type="Pfam" id="PF12349">
    <property type="entry name" value="Sterol-sensing"/>
    <property type="match status" value="1"/>
</dbReference>